<evidence type="ECO:0000313" key="1">
    <source>
        <dbReference type="EMBL" id="KAG6965469.1"/>
    </source>
</evidence>
<proteinExistence type="predicted"/>
<name>A0A8T1UKX2_9STRA</name>
<protein>
    <submittedName>
        <fullName evidence="1">Uncharacterized protein</fullName>
    </submittedName>
</protein>
<dbReference type="EMBL" id="JAENGZ010000204">
    <property type="protein sequence ID" value="KAG6965469.1"/>
    <property type="molecule type" value="Genomic_DNA"/>
</dbReference>
<evidence type="ECO:0000313" key="2">
    <source>
        <dbReference type="Proteomes" id="UP000688947"/>
    </source>
</evidence>
<reference evidence="1" key="1">
    <citation type="submission" date="2021-01" db="EMBL/GenBank/DDBJ databases">
        <title>Phytophthora aleatoria, a newly-described species from Pinus radiata is distinct from Phytophthora cactorum isolates based on comparative genomics.</title>
        <authorList>
            <person name="Mcdougal R."/>
            <person name="Panda P."/>
            <person name="Williams N."/>
            <person name="Studholme D.J."/>
        </authorList>
    </citation>
    <scope>NUCLEOTIDE SEQUENCE</scope>
    <source>
        <strain evidence="1">NZFS 3830</strain>
    </source>
</reference>
<organism evidence="1 2">
    <name type="scientific">Phytophthora cactorum</name>
    <dbReference type="NCBI Taxonomy" id="29920"/>
    <lineage>
        <taxon>Eukaryota</taxon>
        <taxon>Sar</taxon>
        <taxon>Stramenopiles</taxon>
        <taxon>Oomycota</taxon>
        <taxon>Peronosporomycetes</taxon>
        <taxon>Peronosporales</taxon>
        <taxon>Peronosporaceae</taxon>
        <taxon>Phytophthora</taxon>
    </lineage>
</organism>
<sequence length="141" mass="15168">MCAAVALPTILIETQARIVLLGTQSTNLLALGAFGMALFEIGLRVGKAHYLLRTLHQKSTLTLSQQKSHHESNSNCGVAAFKPTTLPKSTRTHTPNISQSAAPLLSSFSLAIILTIYSCESSTAVNKLPNGRRSSKCWAFK</sequence>
<dbReference type="Proteomes" id="UP000688947">
    <property type="component" value="Unassembled WGS sequence"/>
</dbReference>
<dbReference type="AlphaFoldDB" id="A0A8T1UKX2"/>
<accession>A0A8T1UKX2</accession>
<comment type="caution">
    <text evidence="1">The sequence shown here is derived from an EMBL/GenBank/DDBJ whole genome shotgun (WGS) entry which is preliminary data.</text>
</comment>
<gene>
    <name evidence="1" type="ORF">JG687_00005430</name>
</gene>